<sequence length="54" mass="6623">MNWIYYGKLYKTKFQAGCFAKRLEQDGWLFGYNDPRMVEVYRSRKGRYGVRFMP</sequence>
<comment type="caution">
    <text evidence="1">The sequence shown here is derived from an EMBL/GenBank/DDBJ whole genome shotgun (WGS) entry which is preliminary data.</text>
</comment>
<dbReference type="Proteomes" id="UP000003094">
    <property type="component" value="Unassembled WGS sequence"/>
</dbReference>
<dbReference type="EMBL" id="ADHJ01000017">
    <property type="protein sequence ID" value="EFU42146.1"/>
    <property type="molecule type" value="Genomic_DNA"/>
</dbReference>
<keyword evidence="2" id="KW-1185">Reference proteome</keyword>
<dbReference type="AlphaFoldDB" id="A0A2R9SXY0"/>
<protein>
    <submittedName>
        <fullName evidence="1">Uncharacterized protein</fullName>
    </submittedName>
</protein>
<evidence type="ECO:0000313" key="1">
    <source>
        <dbReference type="EMBL" id="EFU42146.1"/>
    </source>
</evidence>
<accession>A0A2R9SXY0</accession>
<name>A0A2R9SXY0_9BACL</name>
<proteinExistence type="predicted"/>
<evidence type="ECO:0000313" key="2">
    <source>
        <dbReference type="Proteomes" id="UP000003094"/>
    </source>
</evidence>
<dbReference type="GeneID" id="97556784"/>
<gene>
    <name evidence="1" type="ORF">PVOR_11569</name>
</gene>
<reference evidence="1 2" key="1">
    <citation type="journal article" date="2010" name="BMC Genomics">
        <title>Genome sequence of the pattern forming Paenibacillus vortex bacterium reveals potential for thriving in complex environments.</title>
        <authorList>
            <person name="Sirota-Madi A."/>
            <person name="Olender T."/>
            <person name="Helman Y."/>
            <person name="Ingham C."/>
            <person name="Brainis I."/>
            <person name="Roth D."/>
            <person name="Hagi E."/>
            <person name="Brodsky L."/>
            <person name="Leshkowitz D."/>
            <person name="Galatenko V."/>
            <person name="Nikolaev V."/>
            <person name="Mugasimangalam R.C."/>
            <person name="Bransburg-Zabary S."/>
            <person name="Gutnick D.L."/>
            <person name="Lancet D."/>
            <person name="Ben-Jacob E."/>
        </authorList>
    </citation>
    <scope>NUCLEOTIDE SEQUENCE [LARGE SCALE GENOMIC DNA]</scope>
    <source>
        <strain evidence="1 2">V453</strain>
    </source>
</reference>
<dbReference type="RefSeq" id="WP_006209118.1">
    <property type="nucleotide sequence ID" value="NZ_ADHJ01000017.1"/>
</dbReference>
<dbReference type="KEGG" id="pvo:PVOR_11569"/>
<organism evidence="1 2">
    <name type="scientific">Paenibacillus vortex V453</name>
    <dbReference type="NCBI Taxonomy" id="715225"/>
    <lineage>
        <taxon>Bacteria</taxon>
        <taxon>Bacillati</taxon>
        <taxon>Bacillota</taxon>
        <taxon>Bacilli</taxon>
        <taxon>Bacillales</taxon>
        <taxon>Paenibacillaceae</taxon>
        <taxon>Paenibacillus</taxon>
    </lineage>
</organism>